<evidence type="ECO:0008006" key="4">
    <source>
        <dbReference type="Google" id="ProtNLM"/>
    </source>
</evidence>
<organism evidence="2 3">
    <name type="scientific">Lacimicrobium alkaliphilum</name>
    <dbReference type="NCBI Taxonomy" id="1526571"/>
    <lineage>
        <taxon>Bacteria</taxon>
        <taxon>Pseudomonadati</taxon>
        <taxon>Pseudomonadota</taxon>
        <taxon>Gammaproteobacteria</taxon>
        <taxon>Alteromonadales</taxon>
        <taxon>Alteromonadaceae</taxon>
        <taxon>Lacimicrobium</taxon>
    </lineage>
</organism>
<keyword evidence="3" id="KW-1185">Reference proteome</keyword>
<proteinExistence type="predicted"/>
<feature type="transmembrane region" description="Helical" evidence="1">
    <location>
        <begin position="194"/>
        <end position="218"/>
    </location>
</feature>
<name>A0ABQ1RDL9_9ALTE</name>
<reference evidence="3" key="1">
    <citation type="journal article" date="2019" name="Int. J. Syst. Evol. Microbiol.">
        <title>The Global Catalogue of Microorganisms (GCM) 10K type strain sequencing project: providing services to taxonomists for standard genome sequencing and annotation.</title>
        <authorList>
            <consortium name="The Broad Institute Genomics Platform"/>
            <consortium name="The Broad Institute Genome Sequencing Center for Infectious Disease"/>
            <person name="Wu L."/>
            <person name="Ma J."/>
        </authorList>
    </citation>
    <scope>NUCLEOTIDE SEQUENCE [LARGE SCALE GENOMIC DNA]</scope>
    <source>
        <strain evidence="3">CGMCC 1.12923</strain>
    </source>
</reference>
<accession>A0ABQ1RDL9</accession>
<protein>
    <recommendedName>
        <fullName evidence="4">Peptidase</fullName>
    </recommendedName>
</protein>
<comment type="caution">
    <text evidence="2">The sequence shown here is derived from an EMBL/GenBank/DDBJ whole genome shotgun (WGS) entry which is preliminary data.</text>
</comment>
<evidence type="ECO:0000256" key="1">
    <source>
        <dbReference type="SAM" id="Phobius"/>
    </source>
</evidence>
<evidence type="ECO:0000313" key="2">
    <source>
        <dbReference type="EMBL" id="GGD64876.1"/>
    </source>
</evidence>
<gene>
    <name evidence="2" type="ORF">GCM10011357_20260</name>
</gene>
<dbReference type="Proteomes" id="UP000614272">
    <property type="component" value="Unassembled WGS sequence"/>
</dbReference>
<evidence type="ECO:0000313" key="3">
    <source>
        <dbReference type="Proteomes" id="UP000614272"/>
    </source>
</evidence>
<dbReference type="RefSeq" id="WP_099034345.1">
    <property type="nucleotide sequence ID" value="NZ_BMGJ01000007.1"/>
</dbReference>
<dbReference type="EMBL" id="BMGJ01000007">
    <property type="protein sequence ID" value="GGD64876.1"/>
    <property type="molecule type" value="Genomic_DNA"/>
</dbReference>
<keyword evidence="1" id="KW-0812">Transmembrane</keyword>
<keyword evidence="1" id="KW-1133">Transmembrane helix</keyword>
<sequence>MKFWRKWHKWLGLALGVQVLLWISGGVVMSVIPLDMVRGNHLVEPRQEITAAQPVVTHVDFSQWRAWEWVRRPDLLALQATDFQGHHHFLDPVTGHKLSMINAGQAKGRAQTRYLGQGNAINAKLLSQLPDEVRGRQGPLYRVDFDDWINTSFYLHPYSAEIISVRSDLWRVFDFFWMLHILDFENRTDFNNPLLISLAIAAWLFTLSGFIMLYHSLLKPNWRKLRYRVR</sequence>
<keyword evidence="1" id="KW-0472">Membrane</keyword>